<dbReference type="Pfam" id="PF19305">
    <property type="entry name" value="MmgE_PrpD_C"/>
    <property type="match status" value="1"/>
</dbReference>
<dbReference type="Proteomes" id="UP000799444">
    <property type="component" value="Unassembled WGS sequence"/>
</dbReference>
<dbReference type="Gene3D" id="3.30.1330.120">
    <property type="entry name" value="2-methylcitrate dehydratase PrpD"/>
    <property type="match status" value="1"/>
</dbReference>
<evidence type="ECO:0000259" key="4">
    <source>
        <dbReference type="Pfam" id="PF19305"/>
    </source>
</evidence>
<feature type="compositionally biased region" description="Basic and acidic residues" evidence="2">
    <location>
        <begin position="435"/>
        <end position="445"/>
    </location>
</feature>
<dbReference type="InterPro" id="IPR045337">
    <property type="entry name" value="MmgE_PrpD_C"/>
</dbReference>
<dbReference type="InterPro" id="IPR042183">
    <property type="entry name" value="MmgE/PrpD_sf_1"/>
</dbReference>
<dbReference type="OrthoDB" id="10267976at2759"/>
<comment type="similarity">
    <text evidence="1">Belongs to the PrpD family.</text>
</comment>
<feature type="compositionally biased region" description="Low complexity" evidence="2">
    <location>
        <begin position="358"/>
        <end position="371"/>
    </location>
</feature>
<accession>A0A9P4UV67</accession>
<dbReference type="Pfam" id="PF03972">
    <property type="entry name" value="MmgE_PrpD_N"/>
    <property type="match status" value="1"/>
</dbReference>
<feature type="region of interest" description="Disordered" evidence="2">
    <location>
        <begin position="275"/>
        <end position="305"/>
    </location>
</feature>
<feature type="compositionally biased region" description="Polar residues" evidence="2">
    <location>
        <begin position="338"/>
        <end position="347"/>
    </location>
</feature>
<evidence type="ECO:0000259" key="3">
    <source>
        <dbReference type="Pfam" id="PF03972"/>
    </source>
</evidence>
<evidence type="ECO:0000256" key="1">
    <source>
        <dbReference type="ARBA" id="ARBA00006174"/>
    </source>
</evidence>
<dbReference type="EMBL" id="ML996304">
    <property type="protein sequence ID" value="KAF2727919.1"/>
    <property type="molecule type" value="Genomic_DNA"/>
</dbReference>
<evidence type="ECO:0000256" key="2">
    <source>
        <dbReference type="SAM" id="MobiDB-lite"/>
    </source>
</evidence>
<protein>
    <submittedName>
        <fullName evidence="5">2-methylcitrate dehydratase PrpD</fullName>
    </submittedName>
</protein>
<dbReference type="SUPFAM" id="SSF103378">
    <property type="entry name" value="2-methylcitrate dehydratase PrpD"/>
    <property type="match status" value="1"/>
</dbReference>
<sequence length="1294" mass="142728">MPENSNNAANSLARILENSVTRPQLGEWLASPSADIHARLVSLSSEIVDGSDSRVLSFNESLVPAPHSVHSKGSSMSVRSKISSTAPRARVRQSNPASEHPPSLHNYSEATPTETTISTGLASRLSGVPLLEEVAGNNGGVLVLERRLNQIRRPTFECSFWFLSCSGIFDHQNEWITHTLSHFRGEEPPKTVTCPLCDEFTSTCENGWKSWQNRQDHVASHHLQGMTLRTSRPDFHLFQHLWQKRLIDDQDLKELKGGNHNLTRPPIINKVTNIRRGRGARESSSGYLRRAAYESTMQPSSPARDNRLDLEQTSVNHQKYDLPSTINAQQSSIAVSIPENTESSMEQQGHARQRSHHSTSSCSDPRQSSPSLDNKDETSSTSIDPPCDSNSVEDSVVPNISNTLPNSTKEKFFTQLLHSFFKKQRQSFNECGSGQKDDEQSEVAKGKRRAASPPSNDGSGSKSSKASRKNPPTNRNRDDDEDEDNDDEAGEVPPGPKTGNLVKKRLFACPFVKRYPRCYLKCFSHTLKDISRVKQHLARDKTHRLPIYCSICNEIFDNETLRDSHTRRLQCEKKPAVEWQGIAEVQRGQLSRRSASARTPEANWFEIFEILFPGDPLPVDPYIDAAFSGELRAFREHLLSEGRQIWQDVLTTQLPEHLRQYIEELQTLYDSFYTESIVRLCESWHVRSPNEVDIGIVSETARERAQITSNQTVQTGVDHFALYDQPVVSKPTRGLWESVDLEQIEQQVQIVDNISEQNGFDPGLNGPSCFGDRYDESQSGGQQVMHFDVPQLHHSSRPTPSSMSHDNNAALFDTRFPPESHFENIPRQSNTVRVIEIQGPRLDLQRDEDSQPPQGVVLTDSTQQGCPNVNSAQAPPFDSNADIDSLFDFDRLFRLHVSSTSEGRFGCAIGGFAFQPAPQIALQTTFSAFSGPPTSSILGANGSIPQGLADAQVAVFVNGIASHVEDYDDTHLETIIHPAGPVASALFAIAEAYSPVSGKDFVTAFVAGVEAERKLGLSVSPEHYDVGWHITSTVGSVGAAVGVGKLLGLNTTVMQQAIGIAATQVVGMQGFFGSLQGLEAKYGWLHVVNTRGNATAYFDQLGSTWEIEKNTFKPYPCGIVMHPTIDAAIQLSNETRAKGHDISDVKSVELRMNPEVLILTGKKNPQTGLEGKFSISHAAAIGLLYGEGTPSQFTNEVVNNATVVEMRKKVNVTEDESVPKDAAFVTLEFADGEKLEKHVEHAKGSVENPLSDAELKKKFMEQVALAIGPERAGRAFEAFTGIGGMGVAKIRGLY</sequence>
<dbReference type="Gene3D" id="1.10.4100.10">
    <property type="entry name" value="2-methylcitrate dehydratase PrpD"/>
    <property type="match status" value="2"/>
</dbReference>
<dbReference type="PANTHER" id="PTHR16943">
    <property type="entry name" value="2-METHYLCITRATE DEHYDRATASE-RELATED"/>
    <property type="match status" value="1"/>
</dbReference>
<feature type="compositionally biased region" description="Acidic residues" evidence="2">
    <location>
        <begin position="479"/>
        <end position="490"/>
    </location>
</feature>
<proteinExistence type="inferred from homology"/>
<feature type="compositionally biased region" description="Low complexity" evidence="2">
    <location>
        <begin position="452"/>
        <end position="464"/>
    </location>
</feature>
<organism evidence="5 6">
    <name type="scientific">Polyplosphaeria fusca</name>
    <dbReference type="NCBI Taxonomy" id="682080"/>
    <lineage>
        <taxon>Eukaryota</taxon>
        <taxon>Fungi</taxon>
        <taxon>Dikarya</taxon>
        <taxon>Ascomycota</taxon>
        <taxon>Pezizomycotina</taxon>
        <taxon>Dothideomycetes</taxon>
        <taxon>Pleosporomycetidae</taxon>
        <taxon>Pleosporales</taxon>
        <taxon>Tetraplosphaeriaceae</taxon>
        <taxon>Polyplosphaeria</taxon>
    </lineage>
</organism>
<dbReference type="GO" id="GO:0016829">
    <property type="term" value="F:lyase activity"/>
    <property type="evidence" value="ECO:0007669"/>
    <property type="project" value="InterPro"/>
</dbReference>
<dbReference type="InterPro" id="IPR036148">
    <property type="entry name" value="MmgE/PrpD_sf"/>
</dbReference>
<evidence type="ECO:0000313" key="5">
    <source>
        <dbReference type="EMBL" id="KAF2727919.1"/>
    </source>
</evidence>
<dbReference type="InterPro" id="IPR005656">
    <property type="entry name" value="MmgE_PrpD"/>
</dbReference>
<feature type="region of interest" description="Disordered" evidence="2">
    <location>
        <begin position="427"/>
        <end position="499"/>
    </location>
</feature>
<comment type="caution">
    <text evidence="5">The sequence shown here is derived from an EMBL/GenBank/DDBJ whole genome shotgun (WGS) entry which is preliminary data.</text>
</comment>
<dbReference type="PANTHER" id="PTHR16943:SF8">
    <property type="entry name" value="2-METHYLCITRATE DEHYDRATASE"/>
    <property type="match status" value="1"/>
</dbReference>
<dbReference type="InterPro" id="IPR045336">
    <property type="entry name" value="MmgE_PrpD_N"/>
</dbReference>
<evidence type="ECO:0000313" key="6">
    <source>
        <dbReference type="Proteomes" id="UP000799444"/>
    </source>
</evidence>
<name>A0A9P4UV67_9PLEO</name>
<feature type="compositionally biased region" description="Polar residues" evidence="2">
    <location>
        <begin position="71"/>
        <end position="97"/>
    </location>
</feature>
<feature type="domain" description="MmgE/PrpD N-terminal" evidence="3">
    <location>
        <begin position="905"/>
        <end position="1073"/>
    </location>
</feature>
<dbReference type="InterPro" id="IPR042188">
    <property type="entry name" value="MmgE/PrpD_sf_2"/>
</dbReference>
<feature type="compositionally biased region" description="Polar residues" evidence="2">
    <location>
        <begin position="379"/>
        <end position="406"/>
    </location>
</feature>
<keyword evidence="6" id="KW-1185">Reference proteome</keyword>
<feature type="region of interest" description="Disordered" evidence="2">
    <location>
        <begin position="338"/>
        <end position="406"/>
    </location>
</feature>
<gene>
    <name evidence="5" type="ORF">EJ04DRAFT_593429</name>
</gene>
<reference evidence="5" key="1">
    <citation type="journal article" date="2020" name="Stud. Mycol.">
        <title>101 Dothideomycetes genomes: a test case for predicting lifestyles and emergence of pathogens.</title>
        <authorList>
            <person name="Haridas S."/>
            <person name="Albert R."/>
            <person name="Binder M."/>
            <person name="Bloem J."/>
            <person name="Labutti K."/>
            <person name="Salamov A."/>
            <person name="Andreopoulos B."/>
            <person name="Baker S."/>
            <person name="Barry K."/>
            <person name="Bills G."/>
            <person name="Bluhm B."/>
            <person name="Cannon C."/>
            <person name="Castanera R."/>
            <person name="Culley D."/>
            <person name="Daum C."/>
            <person name="Ezra D."/>
            <person name="Gonzalez J."/>
            <person name="Henrissat B."/>
            <person name="Kuo A."/>
            <person name="Liang C."/>
            <person name="Lipzen A."/>
            <person name="Lutzoni F."/>
            <person name="Magnuson J."/>
            <person name="Mondo S."/>
            <person name="Nolan M."/>
            <person name="Ohm R."/>
            <person name="Pangilinan J."/>
            <person name="Park H.-J."/>
            <person name="Ramirez L."/>
            <person name="Alfaro M."/>
            <person name="Sun H."/>
            <person name="Tritt A."/>
            <person name="Yoshinaga Y."/>
            <person name="Zwiers L.-H."/>
            <person name="Turgeon B."/>
            <person name="Goodwin S."/>
            <person name="Spatafora J."/>
            <person name="Crous P."/>
            <person name="Grigoriev I."/>
        </authorList>
    </citation>
    <scope>NUCLEOTIDE SEQUENCE</scope>
    <source>
        <strain evidence="5">CBS 125425</strain>
    </source>
</reference>
<feature type="domain" description="MmgE/PrpD C-terminal" evidence="4">
    <location>
        <begin position="1115"/>
        <end position="1272"/>
    </location>
</feature>
<feature type="region of interest" description="Disordered" evidence="2">
    <location>
        <begin position="66"/>
        <end position="113"/>
    </location>
</feature>